<organism evidence="2 3">
    <name type="scientific">Scyliorhinus torazame</name>
    <name type="common">Cloudy catshark</name>
    <name type="synonym">Catulus torazame</name>
    <dbReference type="NCBI Taxonomy" id="75743"/>
    <lineage>
        <taxon>Eukaryota</taxon>
        <taxon>Metazoa</taxon>
        <taxon>Chordata</taxon>
        <taxon>Craniata</taxon>
        <taxon>Vertebrata</taxon>
        <taxon>Chondrichthyes</taxon>
        <taxon>Elasmobranchii</taxon>
        <taxon>Galeomorphii</taxon>
        <taxon>Galeoidea</taxon>
        <taxon>Carcharhiniformes</taxon>
        <taxon>Scyliorhinidae</taxon>
        <taxon>Scyliorhinus</taxon>
    </lineage>
</organism>
<feature type="non-terminal residue" evidence="2">
    <location>
        <position position="1"/>
    </location>
</feature>
<keyword evidence="3" id="KW-1185">Reference proteome</keyword>
<evidence type="ECO:0000313" key="2">
    <source>
        <dbReference type="EMBL" id="GCB77931.1"/>
    </source>
</evidence>
<accession>A0A401PXS3</accession>
<dbReference type="EMBL" id="BFAA01018236">
    <property type="protein sequence ID" value="GCB77931.1"/>
    <property type="molecule type" value="Genomic_DNA"/>
</dbReference>
<feature type="region of interest" description="Disordered" evidence="1">
    <location>
        <begin position="1"/>
        <end position="31"/>
    </location>
</feature>
<reference evidence="2 3" key="1">
    <citation type="journal article" date="2018" name="Nat. Ecol. Evol.">
        <title>Shark genomes provide insights into elasmobranch evolution and the origin of vertebrates.</title>
        <authorList>
            <person name="Hara Y"/>
            <person name="Yamaguchi K"/>
            <person name="Onimaru K"/>
            <person name="Kadota M"/>
            <person name="Koyanagi M"/>
            <person name="Keeley SD"/>
            <person name="Tatsumi K"/>
            <person name="Tanaka K"/>
            <person name="Motone F"/>
            <person name="Kageyama Y"/>
            <person name="Nozu R"/>
            <person name="Adachi N"/>
            <person name="Nishimura O"/>
            <person name="Nakagawa R"/>
            <person name="Tanegashima C"/>
            <person name="Kiyatake I"/>
            <person name="Matsumoto R"/>
            <person name="Murakumo K"/>
            <person name="Nishida K"/>
            <person name="Terakita A"/>
            <person name="Kuratani S"/>
            <person name="Sato K"/>
            <person name="Hyodo S Kuraku.S."/>
        </authorList>
    </citation>
    <scope>NUCLEOTIDE SEQUENCE [LARGE SCALE GENOMIC DNA]</scope>
</reference>
<dbReference type="Proteomes" id="UP000288216">
    <property type="component" value="Unassembled WGS sequence"/>
</dbReference>
<protein>
    <submittedName>
        <fullName evidence="2">Uncharacterized protein</fullName>
    </submittedName>
</protein>
<evidence type="ECO:0000256" key="1">
    <source>
        <dbReference type="SAM" id="MobiDB-lite"/>
    </source>
</evidence>
<gene>
    <name evidence="2" type="ORF">scyTo_0021150</name>
</gene>
<proteinExistence type="predicted"/>
<name>A0A401PXS3_SCYTO</name>
<sequence>SEAARESGPVNGQTLAEAEGRRQPRILSFCT</sequence>
<dbReference type="AlphaFoldDB" id="A0A401PXS3"/>
<evidence type="ECO:0000313" key="3">
    <source>
        <dbReference type="Proteomes" id="UP000288216"/>
    </source>
</evidence>
<comment type="caution">
    <text evidence="2">The sequence shown here is derived from an EMBL/GenBank/DDBJ whole genome shotgun (WGS) entry which is preliminary data.</text>
</comment>